<gene>
    <name evidence="2" type="ORF">TSPGSL018_10154</name>
</gene>
<dbReference type="PANTHER" id="PTHR10963:SF24">
    <property type="entry name" value="GLYCOSIDASE C21B10.07-RELATED"/>
    <property type="match status" value="1"/>
</dbReference>
<evidence type="ECO:0000259" key="1">
    <source>
        <dbReference type="PROSITE" id="PS51762"/>
    </source>
</evidence>
<accession>A0A061RAN1</accession>
<dbReference type="PANTHER" id="PTHR10963">
    <property type="entry name" value="GLYCOSYL HYDROLASE-RELATED"/>
    <property type="match status" value="1"/>
</dbReference>
<dbReference type="GO" id="GO:0004553">
    <property type="term" value="F:hydrolase activity, hydrolyzing O-glycosyl compounds"/>
    <property type="evidence" value="ECO:0007669"/>
    <property type="project" value="InterPro"/>
</dbReference>
<dbReference type="InterPro" id="IPR000757">
    <property type="entry name" value="Beta-glucanase-like"/>
</dbReference>
<dbReference type="Pfam" id="PF26113">
    <property type="entry name" value="GH16_XgeA"/>
    <property type="match status" value="1"/>
</dbReference>
<organism evidence="2">
    <name type="scientific">Tetraselmis sp. GSL018</name>
    <dbReference type="NCBI Taxonomy" id="582737"/>
    <lineage>
        <taxon>Eukaryota</taxon>
        <taxon>Viridiplantae</taxon>
        <taxon>Chlorophyta</taxon>
        <taxon>core chlorophytes</taxon>
        <taxon>Chlorodendrophyceae</taxon>
        <taxon>Chlorodendrales</taxon>
        <taxon>Chlorodendraceae</taxon>
        <taxon>Tetraselmis</taxon>
    </lineage>
</organism>
<dbReference type="InterPro" id="IPR050546">
    <property type="entry name" value="Glycosyl_Hydrlase_16"/>
</dbReference>
<reference evidence="2" key="1">
    <citation type="submission" date="2014-05" db="EMBL/GenBank/DDBJ databases">
        <title>The transcriptome of the halophilic microalga Tetraselmis sp. GSL018 isolated from the Great Salt Lake, Utah.</title>
        <authorList>
            <person name="Jinkerson R.E."/>
            <person name="D'Adamo S."/>
            <person name="Posewitz M.C."/>
        </authorList>
    </citation>
    <scope>NUCLEOTIDE SEQUENCE</scope>
    <source>
        <strain evidence="2">GSL018</strain>
    </source>
</reference>
<dbReference type="PROSITE" id="PS51762">
    <property type="entry name" value="GH16_2"/>
    <property type="match status" value="1"/>
</dbReference>
<name>A0A061RAN1_9CHLO</name>
<dbReference type="AlphaFoldDB" id="A0A061RAN1"/>
<feature type="domain" description="GH16" evidence="1">
    <location>
        <begin position="1"/>
        <end position="181"/>
    </location>
</feature>
<dbReference type="Gene3D" id="2.60.120.200">
    <property type="match status" value="1"/>
</dbReference>
<feature type="unsure residue" description="E or Q" evidence="2">
    <location>
        <position position="67"/>
    </location>
</feature>
<protein>
    <submittedName>
        <fullName evidence="2">Endo1,3(4)-beta-glucanase</fullName>
    </submittedName>
</protein>
<dbReference type="GO" id="GO:0009251">
    <property type="term" value="P:glucan catabolic process"/>
    <property type="evidence" value="ECO:0007669"/>
    <property type="project" value="TreeGrafter"/>
</dbReference>
<proteinExistence type="predicted"/>
<dbReference type="SUPFAM" id="SSF49899">
    <property type="entry name" value="Concanavalin A-like lectins/glucanases"/>
    <property type="match status" value="1"/>
</dbReference>
<evidence type="ECO:0000313" key="2">
    <source>
        <dbReference type="EMBL" id="JAC67824.1"/>
    </source>
</evidence>
<sequence>MPTGCGTWPAFWMYDSPWPDMGEIDIIEGVHDSAVNSAALHTGPGCSMDGVPEDSFQGRWNPGLTAEAATNCYVEAPGQSRNQGCSLGFPDGTFGAAWNEDGGGAYAALWDESGVQIWAFRGGCVPEDLRCGRPEPSRWGMPAARFSFGPRCGEGHFASLRVVINLTFCGDWAGVSWPWSGCLLRGVSCDAFVRGHPEAFAEAFWAVRAVQVYRPAPGVRN</sequence>
<dbReference type="InterPro" id="IPR013320">
    <property type="entry name" value="ConA-like_dom_sf"/>
</dbReference>
<dbReference type="EMBL" id="GBEZ01018631">
    <property type="protein sequence ID" value="JAC67824.1"/>
    <property type="molecule type" value="Transcribed_RNA"/>
</dbReference>